<dbReference type="CDD" id="cd00403">
    <property type="entry name" value="Ribosomal_L1"/>
    <property type="match status" value="1"/>
</dbReference>
<protein>
    <recommendedName>
        <fullName evidence="7 8">Large ribosomal subunit protein uL1c</fullName>
    </recommendedName>
</protein>
<evidence type="ECO:0000256" key="8">
    <source>
        <dbReference type="HAMAP-Rule" id="MF_01318"/>
    </source>
</evidence>
<evidence type="ECO:0000256" key="7">
    <source>
        <dbReference type="ARBA" id="ARBA00035205"/>
    </source>
</evidence>
<dbReference type="GO" id="GO:0015934">
    <property type="term" value="C:large ribosomal subunit"/>
    <property type="evidence" value="ECO:0007669"/>
    <property type="project" value="InterPro"/>
</dbReference>
<evidence type="ECO:0000313" key="10">
    <source>
        <dbReference type="EMBL" id="QXV92820.1"/>
    </source>
</evidence>
<keyword evidence="3 8" id="KW-0699">rRNA-binding</keyword>
<sequence length="243" mass="26945">MKLKLNKFLVEKFMRKFSRRHKGNIEKTKNKICSSLDEAIDILKETSTAKFVESVEFHANLNIDPKYADQQLRTTVTLPHGVGKELRIAVLTNDENFVEAQNAGADIVGNDDLIQEITKGNIQFDLLIATPNMMPKLAKLGRVLGPKGLMPSPKSGTVSTTLEATLTEFKKGKFEYKADKTGIVHVSFGKSDFAKNQLVDNLQSLYNSIEKNRPSGVKGKYFKSLFICSSMGPSIKLDLGAFA</sequence>
<dbReference type="Gene3D" id="3.40.50.790">
    <property type="match status" value="1"/>
</dbReference>
<proteinExistence type="inferred from homology"/>
<evidence type="ECO:0000256" key="2">
    <source>
        <dbReference type="ARBA" id="ARBA00011838"/>
    </source>
</evidence>
<dbReference type="GO" id="GO:0006412">
    <property type="term" value="P:translation"/>
    <property type="evidence" value="ECO:0007669"/>
    <property type="project" value="UniProtKB-UniRule"/>
</dbReference>
<dbReference type="PANTHER" id="PTHR36427:SF3">
    <property type="entry name" value="LARGE RIBOSOMAL SUBUNIT PROTEIN UL1M"/>
    <property type="match status" value="1"/>
</dbReference>
<dbReference type="SUPFAM" id="SSF56808">
    <property type="entry name" value="Ribosomal protein L1"/>
    <property type="match status" value="1"/>
</dbReference>
<accession>A0A8F7KUR8</accession>
<dbReference type="InterPro" id="IPR016095">
    <property type="entry name" value="Ribosomal_uL1_3-a/b-sand"/>
</dbReference>
<keyword evidence="10" id="KW-0150">Chloroplast</keyword>
<evidence type="ECO:0000256" key="9">
    <source>
        <dbReference type="RuleBase" id="RU000659"/>
    </source>
</evidence>
<dbReference type="InterPro" id="IPR023674">
    <property type="entry name" value="Ribosomal_uL1-like"/>
</dbReference>
<reference evidence="10" key="1">
    <citation type="submission" date="2020-07" db="EMBL/GenBank/DDBJ databases">
        <title>Nitzschia anatoliensis sp. nov., a cryptic diatom species from the highly alkaline Van Lake (Turkey).</title>
        <authorList>
            <person name="Solak C.N."/>
            <person name="Gastineau R."/>
            <person name="Lemieux C."/>
            <person name="Turmel M."/>
            <person name="Gorecka E."/>
            <person name="Trobajo R."/>
            <person name="Rybak M."/>
            <person name="Yilmaz E."/>
            <person name="Witkowski A."/>
        </authorList>
    </citation>
    <scope>NUCLEOTIDE SEQUENCE</scope>
</reference>
<keyword evidence="4 8" id="KW-0694">RNA-binding</keyword>
<dbReference type="InterPro" id="IPR002143">
    <property type="entry name" value="Ribosomal_uL1"/>
</dbReference>
<keyword evidence="10" id="KW-0934">Plastid</keyword>
<evidence type="ECO:0000256" key="5">
    <source>
        <dbReference type="ARBA" id="ARBA00022980"/>
    </source>
</evidence>
<organism evidence="10">
    <name type="scientific">Nitzschia anatoliensis</name>
    <dbReference type="NCBI Taxonomy" id="2862141"/>
    <lineage>
        <taxon>Eukaryota</taxon>
        <taxon>Sar</taxon>
        <taxon>Stramenopiles</taxon>
        <taxon>Ochrophyta</taxon>
        <taxon>Bacillariophyta</taxon>
        <taxon>Bacillariophyceae</taxon>
        <taxon>Bacillariophycidae</taxon>
        <taxon>Bacillariales</taxon>
        <taxon>Bacillariaceae</taxon>
        <taxon>Nitzschia</taxon>
    </lineage>
</organism>
<dbReference type="PIRSF" id="PIRSF002155">
    <property type="entry name" value="Ribosomal_L1"/>
    <property type="match status" value="1"/>
</dbReference>
<keyword evidence="5 8" id="KW-0689">Ribosomal protein</keyword>
<dbReference type="PANTHER" id="PTHR36427">
    <property type="entry name" value="54S RIBOSOMAL PROTEIN L1, MITOCHONDRIAL"/>
    <property type="match status" value="1"/>
</dbReference>
<name>A0A8F7KUR8_9STRA</name>
<dbReference type="NCBIfam" id="TIGR01169">
    <property type="entry name" value="rplA_bact"/>
    <property type="match status" value="1"/>
</dbReference>
<dbReference type="Pfam" id="PF00687">
    <property type="entry name" value="Ribosomal_L1"/>
    <property type="match status" value="1"/>
</dbReference>
<evidence type="ECO:0000256" key="6">
    <source>
        <dbReference type="ARBA" id="ARBA00023274"/>
    </source>
</evidence>
<dbReference type="EMBL" id="MT742551">
    <property type="protein sequence ID" value="QXV92820.1"/>
    <property type="molecule type" value="Genomic_DNA"/>
</dbReference>
<evidence type="ECO:0000256" key="3">
    <source>
        <dbReference type="ARBA" id="ARBA00022730"/>
    </source>
</evidence>
<dbReference type="InterPro" id="IPR028364">
    <property type="entry name" value="Ribosomal_uL1/biogenesis"/>
</dbReference>
<keyword evidence="6 8" id="KW-0687">Ribonucleoprotein</keyword>
<comment type="function">
    <text evidence="8">Binds directly to 23S rRNA. Might be involved in E site tRNA release.</text>
</comment>
<comment type="subunit">
    <text evidence="2 8">Part of the 50S ribosomal subunit.</text>
</comment>
<evidence type="ECO:0000256" key="4">
    <source>
        <dbReference type="ARBA" id="ARBA00022884"/>
    </source>
</evidence>
<evidence type="ECO:0000256" key="1">
    <source>
        <dbReference type="ARBA" id="ARBA00010531"/>
    </source>
</evidence>
<geneLocation type="chloroplast" evidence="10"/>
<dbReference type="InterPro" id="IPR005878">
    <property type="entry name" value="Ribosom_uL1_bac-type"/>
</dbReference>
<dbReference type="Gene3D" id="3.30.190.20">
    <property type="match status" value="1"/>
</dbReference>
<gene>
    <name evidence="8 10" type="primary">rpl1</name>
</gene>
<dbReference type="FunFam" id="3.40.50.790:FF:000001">
    <property type="entry name" value="50S ribosomal protein L1"/>
    <property type="match status" value="1"/>
</dbReference>
<dbReference type="PROSITE" id="PS01199">
    <property type="entry name" value="RIBOSOMAL_L1"/>
    <property type="match status" value="1"/>
</dbReference>
<dbReference type="AlphaFoldDB" id="A0A8F7KUR8"/>
<dbReference type="GO" id="GO:0003735">
    <property type="term" value="F:structural constituent of ribosome"/>
    <property type="evidence" value="ECO:0007669"/>
    <property type="project" value="InterPro"/>
</dbReference>
<comment type="similarity">
    <text evidence="1 8 9">Belongs to the universal ribosomal protein uL1 family.</text>
</comment>
<dbReference type="HAMAP" id="MF_01318_B">
    <property type="entry name" value="Ribosomal_uL1_B"/>
    <property type="match status" value="1"/>
</dbReference>
<comment type="subcellular location">
    <subcellularLocation>
        <location evidence="8">Plastid</location>
        <location evidence="8">Chloroplast</location>
    </subcellularLocation>
</comment>
<dbReference type="GO" id="GO:0009507">
    <property type="term" value="C:chloroplast"/>
    <property type="evidence" value="ECO:0007669"/>
    <property type="project" value="UniProtKB-SubCell"/>
</dbReference>
<dbReference type="InterPro" id="IPR023673">
    <property type="entry name" value="Ribosomal_uL1_CS"/>
</dbReference>
<dbReference type="GO" id="GO:0019843">
    <property type="term" value="F:rRNA binding"/>
    <property type="evidence" value="ECO:0007669"/>
    <property type="project" value="UniProtKB-UniRule"/>
</dbReference>